<reference evidence="8" key="1">
    <citation type="submission" date="2010-10" db="EMBL/GenBank/DDBJ databases">
        <authorList>
            <person name="Genoscope - CEA"/>
        </authorList>
    </citation>
    <scope>NUCLEOTIDE SEQUENCE</scope>
</reference>
<keyword evidence="5" id="KW-0687">Ribonucleoprotein</keyword>
<feature type="compositionally biased region" description="Acidic residues" evidence="7">
    <location>
        <begin position="117"/>
        <end position="129"/>
    </location>
</feature>
<protein>
    <submittedName>
        <fullName evidence="8">Hypothetical_protein</fullName>
    </submittedName>
</protein>
<keyword evidence="2" id="KW-0690">Ribosome biogenesis</keyword>
<evidence type="ECO:0000256" key="1">
    <source>
        <dbReference type="ARBA" id="ARBA00004604"/>
    </source>
</evidence>
<dbReference type="GO" id="GO:0005732">
    <property type="term" value="C:sno(s)RNA-containing ribonucleoprotein complex"/>
    <property type="evidence" value="ECO:0007669"/>
    <property type="project" value="InterPro"/>
</dbReference>
<evidence type="ECO:0000256" key="6">
    <source>
        <dbReference type="ARBA" id="ARBA00029455"/>
    </source>
</evidence>
<evidence type="ECO:0000256" key="5">
    <source>
        <dbReference type="ARBA" id="ARBA00023274"/>
    </source>
</evidence>
<name>G2XMC1_ORYBR</name>
<feature type="compositionally biased region" description="Acidic residues" evidence="7">
    <location>
        <begin position="157"/>
        <end position="201"/>
    </location>
</feature>
<feature type="region of interest" description="Disordered" evidence="7">
    <location>
        <begin position="94"/>
        <end position="257"/>
    </location>
</feature>
<dbReference type="PANTHER" id="PTHR17039">
    <property type="entry name" value="U3 SMALL NUCLEOLAR RIBONUCLEOPROTEIN PROTEIN MPP10"/>
    <property type="match status" value="1"/>
</dbReference>
<dbReference type="PIRSF" id="PIRSF017300">
    <property type="entry name" value="snoRNP_Mpp10"/>
    <property type="match status" value="1"/>
</dbReference>
<feature type="compositionally biased region" description="Basic and acidic residues" evidence="7">
    <location>
        <begin position="229"/>
        <end position="245"/>
    </location>
</feature>
<dbReference type="Pfam" id="PF04006">
    <property type="entry name" value="Mpp10"/>
    <property type="match status" value="1"/>
</dbReference>
<dbReference type="GO" id="GO:0006364">
    <property type="term" value="P:rRNA processing"/>
    <property type="evidence" value="ECO:0007669"/>
    <property type="project" value="UniProtKB-KW"/>
</dbReference>
<evidence type="ECO:0000256" key="3">
    <source>
        <dbReference type="ARBA" id="ARBA00022552"/>
    </source>
</evidence>
<feature type="region of interest" description="Disordered" evidence="7">
    <location>
        <begin position="338"/>
        <end position="363"/>
    </location>
</feature>
<comment type="subcellular location">
    <subcellularLocation>
        <location evidence="1">Nucleus</location>
        <location evidence="1">Nucleolus</location>
    </subcellularLocation>
</comment>
<dbReference type="EMBL" id="FQ378032">
    <property type="protein sequence ID" value="CBX25246.1"/>
    <property type="molecule type" value="Genomic_DNA"/>
</dbReference>
<evidence type="ECO:0000256" key="4">
    <source>
        <dbReference type="ARBA" id="ARBA00023242"/>
    </source>
</evidence>
<keyword evidence="3" id="KW-0698">rRNA processing</keyword>
<evidence type="ECO:0000313" key="8">
    <source>
        <dbReference type="EMBL" id="CBX25246.1"/>
    </source>
</evidence>
<evidence type="ECO:0000256" key="2">
    <source>
        <dbReference type="ARBA" id="ARBA00022517"/>
    </source>
</evidence>
<feature type="compositionally biased region" description="Basic and acidic residues" evidence="7">
    <location>
        <begin position="459"/>
        <end position="470"/>
    </location>
</feature>
<accession>G2XMC1</accession>
<feature type="compositionally biased region" description="Basic and acidic residues" evidence="7">
    <location>
        <begin position="206"/>
        <end position="218"/>
    </location>
</feature>
<dbReference type="AlphaFoldDB" id="G2XMC1"/>
<comment type="similarity">
    <text evidence="6">Belongs to the MPP10 family.</text>
</comment>
<gene>
    <name evidence="8" type="primary">Ob11g0080L20_9</name>
</gene>
<dbReference type="GO" id="GO:0032040">
    <property type="term" value="C:small-subunit processome"/>
    <property type="evidence" value="ECO:0007669"/>
    <property type="project" value="TreeGrafter"/>
</dbReference>
<proteinExistence type="inferred from homology"/>
<feature type="region of interest" description="Disordered" evidence="7">
    <location>
        <begin position="459"/>
        <end position="479"/>
    </location>
</feature>
<feature type="compositionally biased region" description="Basic and acidic residues" evidence="7">
    <location>
        <begin position="350"/>
        <end position="363"/>
    </location>
</feature>
<organism evidence="8">
    <name type="scientific">Oryza brachyantha</name>
    <name type="common">malo sina</name>
    <dbReference type="NCBI Taxonomy" id="4533"/>
    <lineage>
        <taxon>Eukaryota</taxon>
        <taxon>Viridiplantae</taxon>
        <taxon>Streptophyta</taxon>
        <taxon>Embryophyta</taxon>
        <taxon>Tracheophyta</taxon>
        <taxon>Spermatophyta</taxon>
        <taxon>Magnoliopsida</taxon>
        <taxon>Liliopsida</taxon>
        <taxon>Poales</taxon>
        <taxon>Poaceae</taxon>
        <taxon>BOP clade</taxon>
        <taxon>Oryzoideae</taxon>
        <taxon>Oryzeae</taxon>
        <taxon>Oryzinae</taxon>
        <taxon>Oryza</taxon>
    </lineage>
</organism>
<sequence length="499" mass="56274">MAMDFDEPFDADKGEAALRRLRDADPALYLSPSADLAAAAREASKHLYASLVPFSPAQPPPLSELLAGPAFDAEQIWSQIELLSRPLVPHLRRQLRRLEHQPPSQAPPRPESKSIDAEEESSEEEEEEMKEFVEKGEEEEYGGGAKQGKKKKRMNWMEEESDEDEEDEQDLDEDEDDGDEEEDDERLDLEDFDDDEEEEGAVGDIMYKHFFEEGSDQKVKKKGGSKKVQFQDEPHEKLEVDDKNDVGIVSPDEQALSTHEKACLKMRAKIEDIEKANLEPSTWTMQGEVNASSRPKNSALEVDLDFEHNVRPAPVITEEVTASLEEMIKKRIIEGHFDDVEKPPPLPSKAPKEHKELDESKSKKGLAELYEDDYAQKAGLAAAPLSISDELKKEANTLFKRICLKLDALSHFHFAPKPVIEDMSIQANVPALAMEEIAPVAVSDAAMLAPEEIFEGKGDVKEDAELTQAERKRRRANKKRRYAGNFPYKSLSAFSKTFR</sequence>
<dbReference type="PANTHER" id="PTHR17039:SF0">
    <property type="entry name" value="U3 SMALL NUCLEOLAR RIBONUCLEOPROTEIN PROTEIN MPP10"/>
    <property type="match status" value="1"/>
</dbReference>
<dbReference type="GO" id="GO:0034457">
    <property type="term" value="C:Mpp10 complex"/>
    <property type="evidence" value="ECO:0007669"/>
    <property type="project" value="InterPro"/>
</dbReference>
<evidence type="ECO:0000256" key="7">
    <source>
        <dbReference type="SAM" id="MobiDB-lite"/>
    </source>
</evidence>
<dbReference type="InterPro" id="IPR012173">
    <property type="entry name" value="Mpp10"/>
</dbReference>
<keyword evidence="4" id="KW-0539">Nucleus</keyword>